<keyword evidence="2" id="KW-0812">Transmembrane</keyword>
<dbReference type="Proteomes" id="UP000275078">
    <property type="component" value="Unassembled WGS sequence"/>
</dbReference>
<accession>A0A3N4HY44</accession>
<organism evidence="3 4">
    <name type="scientific">Ascobolus immersus RN42</name>
    <dbReference type="NCBI Taxonomy" id="1160509"/>
    <lineage>
        <taxon>Eukaryota</taxon>
        <taxon>Fungi</taxon>
        <taxon>Dikarya</taxon>
        <taxon>Ascomycota</taxon>
        <taxon>Pezizomycotina</taxon>
        <taxon>Pezizomycetes</taxon>
        <taxon>Pezizales</taxon>
        <taxon>Ascobolaceae</taxon>
        <taxon>Ascobolus</taxon>
    </lineage>
</organism>
<feature type="compositionally biased region" description="Basic and acidic residues" evidence="1">
    <location>
        <begin position="72"/>
        <end position="90"/>
    </location>
</feature>
<feature type="transmembrane region" description="Helical" evidence="2">
    <location>
        <begin position="44"/>
        <end position="66"/>
    </location>
</feature>
<protein>
    <submittedName>
        <fullName evidence="3">Uncharacterized protein</fullName>
    </submittedName>
</protein>
<reference evidence="3 4" key="1">
    <citation type="journal article" date="2018" name="Nat. Ecol. Evol.">
        <title>Pezizomycetes genomes reveal the molecular basis of ectomycorrhizal truffle lifestyle.</title>
        <authorList>
            <person name="Murat C."/>
            <person name="Payen T."/>
            <person name="Noel B."/>
            <person name="Kuo A."/>
            <person name="Morin E."/>
            <person name="Chen J."/>
            <person name="Kohler A."/>
            <person name="Krizsan K."/>
            <person name="Balestrini R."/>
            <person name="Da Silva C."/>
            <person name="Montanini B."/>
            <person name="Hainaut M."/>
            <person name="Levati E."/>
            <person name="Barry K.W."/>
            <person name="Belfiori B."/>
            <person name="Cichocki N."/>
            <person name="Clum A."/>
            <person name="Dockter R.B."/>
            <person name="Fauchery L."/>
            <person name="Guy J."/>
            <person name="Iotti M."/>
            <person name="Le Tacon F."/>
            <person name="Lindquist E.A."/>
            <person name="Lipzen A."/>
            <person name="Malagnac F."/>
            <person name="Mello A."/>
            <person name="Molinier V."/>
            <person name="Miyauchi S."/>
            <person name="Poulain J."/>
            <person name="Riccioni C."/>
            <person name="Rubini A."/>
            <person name="Sitrit Y."/>
            <person name="Splivallo R."/>
            <person name="Traeger S."/>
            <person name="Wang M."/>
            <person name="Zifcakova L."/>
            <person name="Wipf D."/>
            <person name="Zambonelli A."/>
            <person name="Paolocci F."/>
            <person name="Nowrousian M."/>
            <person name="Ottonello S."/>
            <person name="Baldrian P."/>
            <person name="Spatafora J.W."/>
            <person name="Henrissat B."/>
            <person name="Nagy L.G."/>
            <person name="Aury J.M."/>
            <person name="Wincker P."/>
            <person name="Grigoriev I.V."/>
            <person name="Bonfante P."/>
            <person name="Martin F.M."/>
        </authorList>
    </citation>
    <scope>NUCLEOTIDE SEQUENCE [LARGE SCALE GENOMIC DNA]</scope>
    <source>
        <strain evidence="3 4">RN42</strain>
    </source>
</reference>
<evidence type="ECO:0000256" key="2">
    <source>
        <dbReference type="SAM" id="Phobius"/>
    </source>
</evidence>
<gene>
    <name evidence="3" type="ORF">BJ508DRAFT_329109</name>
</gene>
<proteinExistence type="predicted"/>
<evidence type="ECO:0000313" key="4">
    <source>
        <dbReference type="Proteomes" id="UP000275078"/>
    </source>
</evidence>
<sequence length="104" mass="10185">MPFIIPVVRMLEAMAAANAGATALAATGAGIAGAAIPCAATVTLGPFALVAIVAGATAVGLVAGVITTLGPTEDRNGSTPERQHGSECQEKANGGLPIDYEPLD</sequence>
<feature type="region of interest" description="Disordered" evidence="1">
    <location>
        <begin position="70"/>
        <end position="104"/>
    </location>
</feature>
<keyword evidence="2" id="KW-1133">Transmembrane helix</keyword>
<keyword evidence="4" id="KW-1185">Reference proteome</keyword>
<name>A0A3N4HY44_ASCIM</name>
<evidence type="ECO:0000313" key="3">
    <source>
        <dbReference type="EMBL" id="RPA78629.1"/>
    </source>
</evidence>
<evidence type="ECO:0000256" key="1">
    <source>
        <dbReference type="SAM" id="MobiDB-lite"/>
    </source>
</evidence>
<dbReference type="EMBL" id="ML119709">
    <property type="protein sequence ID" value="RPA78629.1"/>
    <property type="molecule type" value="Genomic_DNA"/>
</dbReference>
<dbReference type="AlphaFoldDB" id="A0A3N4HY44"/>
<keyword evidence="2" id="KW-0472">Membrane</keyword>